<dbReference type="AlphaFoldDB" id="A0AA38KY87"/>
<proteinExistence type="predicted"/>
<name>A0AA38KY87_TAXCH</name>
<sequence>MATTKLYCVPPQISFGDSHRRIFPSPISMTRKTQPTLKKISARAGDSDDYRPGSGGQSIVDANMIVLWKRIYEVR</sequence>
<protein>
    <submittedName>
        <fullName evidence="1">Uncharacterized protein</fullName>
    </submittedName>
</protein>
<dbReference type="Proteomes" id="UP000824469">
    <property type="component" value="Unassembled WGS sequence"/>
</dbReference>
<evidence type="ECO:0000313" key="1">
    <source>
        <dbReference type="EMBL" id="KAH9306965.1"/>
    </source>
</evidence>
<accession>A0AA38KY87</accession>
<keyword evidence="2" id="KW-1185">Reference proteome</keyword>
<feature type="non-terminal residue" evidence="1">
    <location>
        <position position="75"/>
    </location>
</feature>
<comment type="caution">
    <text evidence="1">The sequence shown here is derived from an EMBL/GenBank/DDBJ whole genome shotgun (WGS) entry which is preliminary data.</text>
</comment>
<gene>
    <name evidence="1" type="ORF">KI387_011369</name>
</gene>
<dbReference type="EMBL" id="JAHRHJ020000008">
    <property type="protein sequence ID" value="KAH9306965.1"/>
    <property type="molecule type" value="Genomic_DNA"/>
</dbReference>
<evidence type="ECO:0000313" key="2">
    <source>
        <dbReference type="Proteomes" id="UP000824469"/>
    </source>
</evidence>
<reference evidence="1 2" key="1">
    <citation type="journal article" date="2021" name="Nat. Plants">
        <title>The Taxus genome provides insights into paclitaxel biosynthesis.</title>
        <authorList>
            <person name="Xiong X."/>
            <person name="Gou J."/>
            <person name="Liao Q."/>
            <person name="Li Y."/>
            <person name="Zhou Q."/>
            <person name="Bi G."/>
            <person name="Li C."/>
            <person name="Du R."/>
            <person name="Wang X."/>
            <person name="Sun T."/>
            <person name="Guo L."/>
            <person name="Liang H."/>
            <person name="Lu P."/>
            <person name="Wu Y."/>
            <person name="Zhang Z."/>
            <person name="Ro D.K."/>
            <person name="Shang Y."/>
            <person name="Huang S."/>
            <person name="Yan J."/>
        </authorList>
    </citation>
    <scope>NUCLEOTIDE SEQUENCE [LARGE SCALE GENOMIC DNA]</scope>
    <source>
        <strain evidence="1">Ta-2019</strain>
    </source>
</reference>
<organism evidence="1 2">
    <name type="scientific">Taxus chinensis</name>
    <name type="common">Chinese yew</name>
    <name type="synonym">Taxus wallichiana var. chinensis</name>
    <dbReference type="NCBI Taxonomy" id="29808"/>
    <lineage>
        <taxon>Eukaryota</taxon>
        <taxon>Viridiplantae</taxon>
        <taxon>Streptophyta</taxon>
        <taxon>Embryophyta</taxon>
        <taxon>Tracheophyta</taxon>
        <taxon>Spermatophyta</taxon>
        <taxon>Pinopsida</taxon>
        <taxon>Pinidae</taxon>
        <taxon>Conifers II</taxon>
        <taxon>Cupressales</taxon>
        <taxon>Taxaceae</taxon>
        <taxon>Taxus</taxon>
    </lineage>
</organism>